<evidence type="ECO:0000313" key="2">
    <source>
        <dbReference type="Proteomes" id="UP001519363"/>
    </source>
</evidence>
<dbReference type="EMBL" id="JAGIOO010000001">
    <property type="protein sequence ID" value="MBP2473155.1"/>
    <property type="molecule type" value="Genomic_DNA"/>
</dbReference>
<dbReference type="RefSeq" id="WP_086781418.1">
    <property type="nucleotide sequence ID" value="NZ_JAGIOO010000001.1"/>
</dbReference>
<dbReference type="Proteomes" id="UP001519363">
    <property type="component" value="Unassembled WGS sequence"/>
</dbReference>
<accession>A0ABS5ABT2</accession>
<reference evidence="1 2" key="1">
    <citation type="submission" date="2021-03" db="EMBL/GenBank/DDBJ databases">
        <title>Sequencing the genomes of 1000 actinobacteria strains.</title>
        <authorList>
            <person name="Klenk H.-P."/>
        </authorList>
    </citation>
    <scope>NUCLEOTIDE SEQUENCE [LARGE SCALE GENOMIC DNA]</scope>
    <source>
        <strain evidence="1 2">DSM 44580</strain>
    </source>
</reference>
<gene>
    <name evidence="1" type="ORF">JOF53_002027</name>
</gene>
<keyword evidence="2" id="KW-1185">Reference proteome</keyword>
<name>A0ABS5ABT2_9PSEU</name>
<sequence length="91" mass="10753">MLVRFTYLAVAHAFAALRLLRMTDHEKDIEILALRHQLTILQRQLGNQRPRLRPEDRALLAALLMPLARATLRRLRLLVSPDTVLRRHRDW</sequence>
<proteinExistence type="predicted"/>
<organism evidence="1 2">
    <name type="scientific">Crossiella equi</name>
    <dbReference type="NCBI Taxonomy" id="130796"/>
    <lineage>
        <taxon>Bacteria</taxon>
        <taxon>Bacillati</taxon>
        <taxon>Actinomycetota</taxon>
        <taxon>Actinomycetes</taxon>
        <taxon>Pseudonocardiales</taxon>
        <taxon>Pseudonocardiaceae</taxon>
        <taxon>Crossiella</taxon>
    </lineage>
</organism>
<evidence type="ECO:0000313" key="1">
    <source>
        <dbReference type="EMBL" id="MBP2473155.1"/>
    </source>
</evidence>
<comment type="caution">
    <text evidence="1">The sequence shown here is derived from an EMBL/GenBank/DDBJ whole genome shotgun (WGS) entry which is preliminary data.</text>
</comment>
<protein>
    <submittedName>
        <fullName evidence="1">Uncharacterized protein</fullName>
    </submittedName>
</protein>